<dbReference type="InterPro" id="IPR016828">
    <property type="entry name" value="Alpha-L-arabinofuranosidase"/>
</dbReference>
<reference evidence="7" key="1">
    <citation type="submission" date="2022-10" db="EMBL/GenBank/DDBJ databases">
        <title>Chitinophaga sp. nov., isolated from soil.</title>
        <authorList>
            <person name="Jeon C.O."/>
        </authorList>
    </citation>
    <scope>NUCLEOTIDE SEQUENCE</scope>
    <source>
        <strain evidence="7">R8</strain>
    </source>
</reference>
<keyword evidence="2 6" id="KW-0732">Signal</keyword>
<dbReference type="Pfam" id="PF04616">
    <property type="entry name" value="Glyco_hydro_43"/>
    <property type="match status" value="1"/>
</dbReference>
<feature type="chain" id="PRO_5047390840" evidence="6">
    <location>
        <begin position="20"/>
        <end position="343"/>
    </location>
</feature>
<dbReference type="EMBL" id="CP107006">
    <property type="protein sequence ID" value="UYQ95025.1"/>
    <property type="molecule type" value="Genomic_DNA"/>
</dbReference>
<evidence type="ECO:0000256" key="4">
    <source>
        <dbReference type="ARBA" id="ARBA00023295"/>
    </source>
</evidence>
<evidence type="ECO:0000256" key="5">
    <source>
        <dbReference type="RuleBase" id="RU361187"/>
    </source>
</evidence>
<evidence type="ECO:0000256" key="6">
    <source>
        <dbReference type="SAM" id="SignalP"/>
    </source>
</evidence>
<dbReference type="Proteomes" id="UP001162741">
    <property type="component" value="Chromosome"/>
</dbReference>
<evidence type="ECO:0000313" key="8">
    <source>
        <dbReference type="Proteomes" id="UP001162741"/>
    </source>
</evidence>
<feature type="signal peptide" evidence="6">
    <location>
        <begin position="1"/>
        <end position="19"/>
    </location>
</feature>
<dbReference type="PIRSF" id="PIRSF025414">
    <property type="entry name" value="Alpha-L-arabinofuranosidase"/>
    <property type="match status" value="1"/>
</dbReference>
<evidence type="ECO:0000256" key="2">
    <source>
        <dbReference type="ARBA" id="ARBA00022729"/>
    </source>
</evidence>
<dbReference type="Gene3D" id="2.115.10.20">
    <property type="entry name" value="Glycosyl hydrolase domain, family 43"/>
    <property type="match status" value="1"/>
</dbReference>
<comment type="similarity">
    <text evidence="1 5">Belongs to the glycosyl hydrolase 43 family.</text>
</comment>
<dbReference type="PANTHER" id="PTHR43817:SF1">
    <property type="entry name" value="HYDROLASE, FAMILY 43, PUTATIVE (AFU_ORTHOLOGUE AFUA_3G01660)-RELATED"/>
    <property type="match status" value="1"/>
</dbReference>
<dbReference type="InterPro" id="IPR006710">
    <property type="entry name" value="Glyco_hydro_43"/>
</dbReference>
<keyword evidence="8" id="KW-1185">Reference proteome</keyword>
<dbReference type="GO" id="GO:0016787">
    <property type="term" value="F:hydrolase activity"/>
    <property type="evidence" value="ECO:0007669"/>
    <property type="project" value="UniProtKB-KW"/>
</dbReference>
<organism evidence="7 8">
    <name type="scientific">Chitinophaga horti</name>
    <dbReference type="NCBI Taxonomy" id="2920382"/>
    <lineage>
        <taxon>Bacteria</taxon>
        <taxon>Pseudomonadati</taxon>
        <taxon>Bacteroidota</taxon>
        <taxon>Chitinophagia</taxon>
        <taxon>Chitinophagales</taxon>
        <taxon>Chitinophagaceae</taxon>
        <taxon>Chitinophaga</taxon>
    </lineage>
</organism>
<dbReference type="PANTHER" id="PTHR43817">
    <property type="entry name" value="GLYCOSYL HYDROLASE"/>
    <property type="match status" value="1"/>
</dbReference>
<dbReference type="InterPro" id="IPR023296">
    <property type="entry name" value="Glyco_hydro_beta-prop_sf"/>
</dbReference>
<accession>A0ABY6J5S5</accession>
<dbReference type="CDD" id="cd18820">
    <property type="entry name" value="GH43_LbAraf43-like"/>
    <property type="match status" value="1"/>
</dbReference>
<dbReference type="RefSeq" id="WP_264282830.1">
    <property type="nucleotide sequence ID" value="NZ_CP107006.1"/>
</dbReference>
<name>A0ABY6J5S5_9BACT</name>
<evidence type="ECO:0000256" key="1">
    <source>
        <dbReference type="ARBA" id="ARBA00009865"/>
    </source>
</evidence>
<protein>
    <submittedName>
        <fullName evidence="7">Glycoside hydrolase family 43 protein</fullName>
    </submittedName>
</protein>
<evidence type="ECO:0000256" key="3">
    <source>
        <dbReference type="ARBA" id="ARBA00022801"/>
    </source>
</evidence>
<keyword evidence="3 5" id="KW-0378">Hydrolase</keyword>
<gene>
    <name evidence="7" type="ORF">MKQ68_07950</name>
</gene>
<sequence>MKRLLASIAALFLCTTVFAQTETFTNPLLPGGADPYAFYKDGFYYYTHTTGNRIIIKKTDNLARLKDAEQVTAYTPPTGTMYSKNLWAPEILFLEGKWYIYFAADNGRNENHRMYALENSSADPMKGTWTFKGKVADATDKWAIDGDVFKWKGQLYMIWSGWEGDTNGQQNIYLAKMKNPWTITGKRVKIGEPTYDWEKHGDLNAKDDVPHVNVNEGPQALEHNGRLFIVFSASGCWTDYYALGVMSLSGKNLTDAKSWKKSPQPYFKQNKENGVYAPGHNSFFKSPDGKQDWILYHANDEPGQGCGRHRSPRMQQFTWDKNGFPVFGEPVKRGVVLPIPTGN</sequence>
<keyword evidence="4 5" id="KW-0326">Glycosidase</keyword>
<dbReference type="SUPFAM" id="SSF75005">
    <property type="entry name" value="Arabinanase/levansucrase/invertase"/>
    <property type="match status" value="1"/>
</dbReference>
<evidence type="ECO:0000313" key="7">
    <source>
        <dbReference type="EMBL" id="UYQ95025.1"/>
    </source>
</evidence>
<proteinExistence type="inferred from homology"/>